<feature type="transmembrane region" description="Helical" evidence="5">
    <location>
        <begin position="121"/>
        <end position="137"/>
    </location>
</feature>
<feature type="transmembrane region" description="Helical" evidence="5">
    <location>
        <begin position="149"/>
        <end position="169"/>
    </location>
</feature>
<evidence type="ECO:0000313" key="7">
    <source>
        <dbReference type="EMBL" id="CAB4569916.1"/>
    </source>
</evidence>
<dbReference type="PANTHER" id="PTHR32322">
    <property type="entry name" value="INNER MEMBRANE TRANSPORTER"/>
    <property type="match status" value="1"/>
</dbReference>
<protein>
    <submittedName>
        <fullName evidence="7">Unannotated protein</fullName>
    </submittedName>
</protein>
<evidence type="ECO:0000256" key="4">
    <source>
        <dbReference type="ARBA" id="ARBA00023136"/>
    </source>
</evidence>
<evidence type="ECO:0000259" key="6">
    <source>
        <dbReference type="Pfam" id="PF00892"/>
    </source>
</evidence>
<dbReference type="Gene3D" id="1.10.3730.20">
    <property type="match status" value="1"/>
</dbReference>
<feature type="transmembrane region" description="Helical" evidence="5">
    <location>
        <begin position="33"/>
        <end position="52"/>
    </location>
</feature>
<name>A0A6J6E2B4_9ZZZZ</name>
<feature type="transmembrane region" description="Helical" evidence="5">
    <location>
        <begin position="88"/>
        <end position="109"/>
    </location>
</feature>
<keyword evidence="2 5" id="KW-0812">Transmembrane</keyword>
<accession>A0A6J6E2B4</accession>
<feature type="transmembrane region" description="Helical" evidence="5">
    <location>
        <begin position="64"/>
        <end position="82"/>
    </location>
</feature>
<feature type="transmembrane region" description="Helical" evidence="5">
    <location>
        <begin position="207"/>
        <end position="229"/>
    </location>
</feature>
<feature type="transmembrane region" description="Helical" evidence="5">
    <location>
        <begin position="241"/>
        <end position="260"/>
    </location>
</feature>
<dbReference type="InterPro" id="IPR037185">
    <property type="entry name" value="EmrE-like"/>
</dbReference>
<dbReference type="SUPFAM" id="SSF103481">
    <property type="entry name" value="Multidrug resistance efflux transporter EmrE"/>
    <property type="match status" value="2"/>
</dbReference>
<feature type="transmembrane region" description="Helical" evidence="5">
    <location>
        <begin position="7"/>
        <end position="27"/>
    </location>
</feature>
<feature type="domain" description="EamA" evidence="6">
    <location>
        <begin position="150"/>
        <end position="283"/>
    </location>
</feature>
<sequence>MTTRGWVLFWAMALIWGVPYFFISVAVDELEPAVVVFGRTSLAAAVLVLLAVRAGELRPALAHWRPIVAFAVLEMAVPWILLTTAEQHIASGLAALIISSVPIFGALAAFSLGERAALRPVRLAGIALGIGGVSLLVGNDLSGEGAPPWWSVAFVLVVCVCYATAPFIISRRLADVPSMGVIALSLAIVTVIYLPIAAVSLPDRMPSAGATLSVVALALVCTGLAFVVFFRLIEEIGAARATVITFVNPVFAVALGTVFLDEPFTAAIAIGFVLVISGCWLATRPTGGDAAPVDEAEDTAVART</sequence>
<dbReference type="PANTHER" id="PTHR32322:SF9">
    <property type="entry name" value="AMINO-ACID METABOLITE EFFLUX PUMP-RELATED"/>
    <property type="match status" value="1"/>
</dbReference>
<evidence type="ECO:0000256" key="5">
    <source>
        <dbReference type="SAM" id="Phobius"/>
    </source>
</evidence>
<dbReference type="InterPro" id="IPR050638">
    <property type="entry name" value="AA-Vitamin_Transporters"/>
</dbReference>
<evidence type="ECO:0000256" key="1">
    <source>
        <dbReference type="ARBA" id="ARBA00004141"/>
    </source>
</evidence>
<reference evidence="7" key="1">
    <citation type="submission" date="2020-05" db="EMBL/GenBank/DDBJ databases">
        <authorList>
            <person name="Chiriac C."/>
            <person name="Salcher M."/>
            <person name="Ghai R."/>
            <person name="Kavagutti S V."/>
        </authorList>
    </citation>
    <scope>NUCLEOTIDE SEQUENCE</scope>
</reference>
<evidence type="ECO:0000256" key="2">
    <source>
        <dbReference type="ARBA" id="ARBA00022692"/>
    </source>
</evidence>
<comment type="subcellular location">
    <subcellularLocation>
        <location evidence="1">Membrane</location>
        <topology evidence="1">Multi-pass membrane protein</topology>
    </subcellularLocation>
</comment>
<dbReference type="GO" id="GO:0016020">
    <property type="term" value="C:membrane"/>
    <property type="evidence" value="ECO:0007669"/>
    <property type="project" value="UniProtKB-SubCell"/>
</dbReference>
<dbReference type="InterPro" id="IPR000620">
    <property type="entry name" value="EamA_dom"/>
</dbReference>
<feature type="transmembrane region" description="Helical" evidence="5">
    <location>
        <begin position="181"/>
        <end position="201"/>
    </location>
</feature>
<gene>
    <name evidence="7" type="ORF">UFOPK1493_02320</name>
</gene>
<feature type="domain" description="EamA" evidence="6">
    <location>
        <begin position="5"/>
        <end position="137"/>
    </location>
</feature>
<proteinExistence type="predicted"/>
<dbReference type="EMBL" id="CAEZSR010000091">
    <property type="protein sequence ID" value="CAB4569916.1"/>
    <property type="molecule type" value="Genomic_DNA"/>
</dbReference>
<keyword evidence="3 5" id="KW-1133">Transmembrane helix</keyword>
<feature type="transmembrane region" description="Helical" evidence="5">
    <location>
        <begin position="266"/>
        <end position="283"/>
    </location>
</feature>
<dbReference type="Pfam" id="PF00892">
    <property type="entry name" value="EamA"/>
    <property type="match status" value="2"/>
</dbReference>
<organism evidence="7">
    <name type="scientific">freshwater metagenome</name>
    <dbReference type="NCBI Taxonomy" id="449393"/>
    <lineage>
        <taxon>unclassified sequences</taxon>
        <taxon>metagenomes</taxon>
        <taxon>ecological metagenomes</taxon>
    </lineage>
</organism>
<dbReference type="AlphaFoldDB" id="A0A6J6E2B4"/>
<evidence type="ECO:0000256" key="3">
    <source>
        <dbReference type="ARBA" id="ARBA00022989"/>
    </source>
</evidence>
<keyword evidence="4 5" id="KW-0472">Membrane</keyword>